<dbReference type="Pfam" id="PF07859">
    <property type="entry name" value="Abhydrolase_3"/>
    <property type="match status" value="1"/>
</dbReference>
<dbReference type="InterPro" id="IPR033140">
    <property type="entry name" value="Lipase_GDXG_put_SER_AS"/>
</dbReference>
<gene>
    <name evidence="5" type="ORF">ACGFYS_24640</name>
</gene>
<protein>
    <submittedName>
        <fullName evidence="5">Alpha/beta hydrolase</fullName>
    </submittedName>
</protein>
<dbReference type="SUPFAM" id="SSF53474">
    <property type="entry name" value="alpha/beta-Hydrolases"/>
    <property type="match status" value="1"/>
</dbReference>
<organism evidence="5 6">
    <name type="scientific">Streptomyces omiyaensis</name>
    <dbReference type="NCBI Taxonomy" id="68247"/>
    <lineage>
        <taxon>Bacteria</taxon>
        <taxon>Bacillati</taxon>
        <taxon>Actinomycetota</taxon>
        <taxon>Actinomycetes</taxon>
        <taxon>Kitasatosporales</taxon>
        <taxon>Streptomycetaceae</taxon>
        <taxon>Streptomyces</taxon>
    </lineage>
</organism>
<sequence length="331" mass="35661">MPLDPTYAMIRRYREATGFTPLYEMSVAEARRADAETEAVNWDWHEHPEEVLDVDLTGPAGPQAVRVYRPRSDEPLPMLLYFNGGGFVVGSLSTSDSICRALSTMARCVVVSVGYRLAPEDPFPAAVDDCFSAVKWAAEHAAEFGADSRRIAVAGDSAGGNLAAVMALMARDEKGPEITAQVLVYPPLHHHMDSKSMRENKDLMFFNAHSSAWFWNHYLAQPADGDSPYASPLNAADFGGLPAALILTAELCPVRDEGEAYANALSAAGVPVEHHDYPGLPHGFLAVAAKLGTSRDALALMAGYLRRKWGTDLSDSAENAAAAEERVPSGV</sequence>
<dbReference type="InterPro" id="IPR029058">
    <property type="entry name" value="AB_hydrolase_fold"/>
</dbReference>
<dbReference type="PANTHER" id="PTHR48081:SF8">
    <property type="entry name" value="ALPHA_BETA HYDROLASE FOLD-3 DOMAIN-CONTAINING PROTEIN-RELATED"/>
    <property type="match status" value="1"/>
</dbReference>
<evidence type="ECO:0000313" key="6">
    <source>
        <dbReference type="Proteomes" id="UP001604282"/>
    </source>
</evidence>
<dbReference type="EMBL" id="JBICZW010000017">
    <property type="protein sequence ID" value="MFG3192123.1"/>
    <property type="molecule type" value="Genomic_DNA"/>
</dbReference>
<dbReference type="Gene3D" id="3.40.50.1820">
    <property type="entry name" value="alpha/beta hydrolase"/>
    <property type="match status" value="1"/>
</dbReference>
<keyword evidence="2 5" id="KW-0378">Hydrolase</keyword>
<accession>A0ABW7C1J1</accession>
<evidence type="ECO:0000256" key="2">
    <source>
        <dbReference type="ARBA" id="ARBA00022801"/>
    </source>
</evidence>
<comment type="similarity">
    <text evidence="1">Belongs to the 'GDXG' lipolytic enzyme family.</text>
</comment>
<feature type="domain" description="Alpha/beta hydrolase fold-3" evidence="4">
    <location>
        <begin position="79"/>
        <end position="285"/>
    </location>
</feature>
<name>A0ABW7C1J1_9ACTN</name>
<dbReference type="GO" id="GO:0016787">
    <property type="term" value="F:hydrolase activity"/>
    <property type="evidence" value="ECO:0007669"/>
    <property type="project" value="UniProtKB-KW"/>
</dbReference>
<evidence type="ECO:0000313" key="5">
    <source>
        <dbReference type="EMBL" id="MFG3192123.1"/>
    </source>
</evidence>
<dbReference type="RefSeq" id="WP_189851502.1">
    <property type="nucleotide sequence ID" value="NZ_BMVV01000017.1"/>
</dbReference>
<dbReference type="Proteomes" id="UP001604282">
    <property type="component" value="Unassembled WGS sequence"/>
</dbReference>
<comment type="caution">
    <text evidence="5">The sequence shown here is derived from an EMBL/GenBank/DDBJ whole genome shotgun (WGS) entry which is preliminary data.</text>
</comment>
<keyword evidence="6" id="KW-1185">Reference proteome</keyword>
<dbReference type="PROSITE" id="PS01174">
    <property type="entry name" value="LIPASE_GDXG_SER"/>
    <property type="match status" value="1"/>
</dbReference>
<dbReference type="InterPro" id="IPR050300">
    <property type="entry name" value="GDXG_lipolytic_enzyme"/>
</dbReference>
<reference evidence="5 6" key="1">
    <citation type="submission" date="2024-10" db="EMBL/GenBank/DDBJ databases">
        <title>The Natural Products Discovery Center: Release of the First 8490 Sequenced Strains for Exploring Actinobacteria Biosynthetic Diversity.</title>
        <authorList>
            <person name="Kalkreuter E."/>
            <person name="Kautsar S.A."/>
            <person name="Yang D."/>
            <person name="Bader C.D."/>
            <person name="Teijaro C.N."/>
            <person name="Fluegel L."/>
            <person name="Davis C.M."/>
            <person name="Simpson J.R."/>
            <person name="Lauterbach L."/>
            <person name="Steele A.D."/>
            <person name="Gui C."/>
            <person name="Meng S."/>
            <person name="Li G."/>
            <person name="Viehrig K."/>
            <person name="Ye F."/>
            <person name="Su P."/>
            <person name="Kiefer A.F."/>
            <person name="Nichols A."/>
            <person name="Cepeda A.J."/>
            <person name="Yan W."/>
            <person name="Fan B."/>
            <person name="Jiang Y."/>
            <person name="Adhikari A."/>
            <person name="Zheng C.-J."/>
            <person name="Schuster L."/>
            <person name="Cowan T.M."/>
            <person name="Smanski M.J."/>
            <person name="Chevrette M.G."/>
            <person name="De Carvalho L.P.S."/>
            <person name="Shen B."/>
        </authorList>
    </citation>
    <scope>NUCLEOTIDE SEQUENCE [LARGE SCALE GENOMIC DNA]</scope>
    <source>
        <strain evidence="5 6">NPDC048229</strain>
    </source>
</reference>
<feature type="active site" evidence="3">
    <location>
        <position position="157"/>
    </location>
</feature>
<evidence type="ECO:0000256" key="3">
    <source>
        <dbReference type="PROSITE-ProRule" id="PRU10038"/>
    </source>
</evidence>
<proteinExistence type="inferred from homology"/>
<evidence type="ECO:0000259" key="4">
    <source>
        <dbReference type="Pfam" id="PF07859"/>
    </source>
</evidence>
<evidence type="ECO:0000256" key="1">
    <source>
        <dbReference type="ARBA" id="ARBA00010515"/>
    </source>
</evidence>
<dbReference type="InterPro" id="IPR013094">
    <property type="entry name" value="AB_hydrolase_3"/>
</dbReference>
<dbReference type="PANTHER" id="PTHR48081">
    <property type="entry name" value="AB HYDROLASE SUPERFAMILY PROTEIN C4A8.06C"/>
    <property type="match status" value="1"/>
</dbReference>